<proteinExistence type="predicted"/>
<evidence type="ECO:0000256" key="1">
    <source>
        <dbReference type="ARBA" id="ARBA00022737"/>
    </source>
</evidence>
<dbReference type="InterPro" id="IPR027417">
    <property type="entry name" value="P-loop_NTPase"/>
</dbReference>
<name>B8BIG7_ORYSI</name>
<evidence type="ECO:0000259" key="7">
    <source>
        <dbReference type="Pfam" id="PF23598"/>
    </source>
</evidence>
<dbReference type="InterPro" id="IPR055414">
    <property type="entry name" value="LRR_R13L4/SHOC2-like"/>
</dbReference>
<keyword evidence="4" id="KW-0472">Membrane</keyword>
<evidence type="ECO:0000256" key="2">
    <source>
        <dbReference type="ARBA" id="ARBA00022821"/>
    </source>
</evidence>
<dbReference type="PRINTS" id="PR00364">
    <property type="entry name" value="DISEASERSIST"/>
</dbReference>
<dbReference type="InterPro" id="IPR058922">
    <property type="entry name" value="WHD_DRP"/>
</dbReference>
<dbReference type="GO" id="GO:0009626">
    <property type="term" value="P:plant-type hypersensitive response"/>
    <property type="evidence" value="ECO:0007669"/>
    <property type="project" value="UniProtKB-ARBA"/>
</dbReference>
<dbReference type="Gramene" id="BGIOSGA033568-TA">
    <property type="protein sequence ID" value="BGIOSGA033568-PA"/>
    <property type="gene ID" value="BGIOSGA033568"/>
</dbReference>
<dbReference type="SUPFAM" id="SSF52058">
    <property type="entry name" value="L domain-like"/>
    <property type="match status" value="1"/>
</dbReference>
<keyword evidence="2" id="KW-0611">Plant defense</keyword>
<evidence type="ECO:0000313" key="8">
    <source>
        <dbReference type="EMBL" id="EEC68602.1"/>
    </source>
</evidence>
<dbReference type="GO" id="GO:0042742">
    <property type="term" value="P:defense response to bacterium"/>
    <property type="evidence" value="ECO:0007669"/>
    <property type="project" value="UniProtKB-ARBA"/>
</dbReference>
<dbReference type="Pfam" id="PF00931">
    <property type="entry name" value="NB-ARC"/>
    <property type="match status" value="1"/>
</dbReference>
<dbReference type="FunFam" id="1.10.10.10:FF:000322">
    <property type="entry name" value="Probable disease resistance protein At1g63360"/>
    <property type="match status" value="1"/>
</dbReference>
<organism evidence="8 9">
    <name type="scientific">Oryza sativa subsp. indica</name>
    <name type="common">Rice</name>
    <dbReference type="NCBI Taxonomy" id="39946"/>
    <lineage>
        <taxon>Eukaryota</taxon>
        <taxon>Viridiplantae</taxon>
        <taxon>Streptophyta</taxon>
        <taxon>Embryophyta</taxon>
        <taxon>Tracheophyta</taxon>
        <taxon>Spermatophyta</taxon>
        <taxon>Magnoliopsida</taxon>
        <taxon>Liliopsida</taxon>
        <taxon>Poales</taxon>
        <taxon>Poaceae</taxon>
        <taxon>BOP clade</taxon>
        <taxon>Oryzoideae</taxon>
        <taxon>Oryzeae</taxon>
        <taxon>Oryzinae</taxon>
        <taxon>Oryza</taxon>
        <taxon>Oryza sativa</taxon>
    </lineage>
</organism>
<dbReference type="Gene3D" id="1.10.8.430">
    <property type="entry name" value="Helical domain of apoptotic protease-activating factors"/>
    <property type="match status" value="1"/>
</dbReference>
<dbReference type="Gene3D" id="1.10.10.10">
    <property type="entry name" value="Winged helix-like DNA-binding domain superfamily/Winged helix DNA-binding domain"/>
    <property type="match status" value="1"/>
</dbReference>
<dbReference type="STRING" id="39946.B8BIG7"/>
<dbReference type="PANTHER" id="PTHR23155:SF1094">
    <property type="entry name" value="OS11G0686400 PROTEIN"/>
    <property type="match status" value="1"/>
</dbReference>
<protein>
    <submittedName>
        <fullName evidence="8">Uncharacterized protein</fullName>
    </submittedName>
</protein>
<reference evidence="8 9" key="1">
    <citation type="journal article" date="2005" name="PLoS Biol.">
        <title>The genomes of Oryza sativa: a history of duplications.</title>
        <authorList>
            <person name="Yu J."/>
            <person name="Wang J."/>
            <person name="Lin W."/>
            <person name="Li S."/>
            <person name="Li H."/>
            <person name="Zhou J."/>
            <person name="Ni P."/>
            <person name="Dong W."/>
            <person name="Hu S."/>
            <person name="Zeng C."/>
            <person name="Zhang J."/>
            <person name="Zhang Y."/>
            <person name="Li R."/>
            <person name="Xu Z."/>
            <person name="Li S."/>
            <person name="Li X."/>
            <person name="Zheng H."/>
            <person name="Cong L."/>
            <person name="Lin L."/>
            <person name="Yin J."/>
            <person name="Geng J."/>
            <person name="Li G."/>
            <person name="Shi J."/>
            <person name="Liu J."/>
            <person name="Lv H."/>
            <person name="Li J."/>
            <person name="Wang J."/>
            <person name="Deng Y."/>
            <person name="Ran L."/>
            <person name="Shi X."/>
            <person name="Wang X."/>
            <person name="Wu Q."/>
            <person name="Li C."/>
            <person name="Ren X."/>
            <person name="Wang J."/>
            <person name="Wang X."/>
            <person name="Li D."/>
            <person name="Liu D."/>
            <person name="Zhang X."/>
            <person name="Ji Z."/>
            <person name="Zhao W."/>
            <person name="Sun Y."/>
            <person name="Zhang Z."/>
            <person name="Bao J."/>
            <person name="Han Y."/>
            <person name="Dong L."/>
            <person name="Ji J."/>
            <person name="Chen P."/>
            <person name="Wu S."/>
            <person name="Liu J."/>
            <person name="Xiao Y."/>
            <person name="Bu D."/>
            <person name="Tan J."/>
            <person name="Yang L."/>
            <person name="Ye C."/>
            <person name="Zhang J."/>
            <person name="Xu J."/>
            <person name="Zhou Y."/>
            <person name="Yu Y."/>
            <person name="Zhang B."/>
            <person name="Zhuang S."/>
            <person name="Wei H."/>
            <person name="Liu B."/>
            <person name="Lei M."/>
            <person name="Yu H."/>
            <person name="Li Y."/>
            <person name="Xu H."/>
            <person name="Wei S."/>
            <person name="He X."/>
            <person name="Fang L."/>
            <person name="Zhang Z."/>
            <person name="Zhang Y."/>
            <person name="Huang X."/>
            <person name="Su Z."/>
            <person name="Tong W."/>
            <person name="Li J."/>
            <person name="Tong Z."/>
            <person name="Li S."/>
            <person name="Ye J."/>
            <person name="Wang L."/>
            <person name="Fang L."/>
            <person name="Lei T."/>
            <person name="Chen C."/>
            <person name="Chen H."/>
            <person name="Xu Z."/>
            <person name="Li H."/>
            <person name="Huang H."/>
            <person name="Zhang F."/>
            <person name="Xu H."/>
            <person name="Li N."/>
            <person name="Zhao C."/>
            <person name="Li S."/>
            <person name="Dong L."/>
            <person name="Huang Y."/>
            <person name="Li L."/>
            <person name="Xi Y."/>
            <person name="Qi Q."/>
            <person name="Li W."/>
            <person name="Zhang B."/>
            <person name="Hu W."/>
            <person name="Zhang Y."/>
            <person name="Tian X."/>
            <person name="Jiao Y."/>
            <person name="Liang X."/>
            <person name="Jin J."/>
            <person name="Gao L."/>
            <person name="Zheng W."/>
            <person name="Hao B."/>
            <person name="Liu S."/>
            <person name="Wang W."/>
            <person name="Yuan L."/>
            <person name="Cao M."/>
            <person name="McDermott J."/>
            <person name="Samudrala R."/>
            <person name="Wang J."/>
            <person name="Wong G.K."/>
            <person name="Yang H."/>
        </authorList>
    </citation>
    <scope>NUCLEOTIDE SEQUENCE [LARGE SCALE GENOMIC DNA]</scope>
    <source>
        <strain evidence="9">cv. 93-11</strain>
    </source>
</reference>
<feature type="region of interest" description="Disordered" evidence="3">
    <location>
        <begin position="1"/>
        <end position="35"/>
    </location>
</feature>
<dbReference type="GO" id="GO:0002758">
    <property type="term" value="P:innate immune response-activating signaling pathway"/>
    <property type="evidence" value="ECO:0007669"/>
    <property type="project" value="UniProtKB-ARBA"/>
</dbReference>
<keyword evidence="1" id="KW-0677">Repeat</keyword>
<evidence type="ECO:0000256" key="4">
    <source>
        <dbReference type="SAM" id="Phobius"/>
    </source>
</evidence>
<dbReference type="InterPro" id="IPR042197">
    <property type="entry name" value="Apaf_helical"/>
</dbReference>
<sequence length="618" mass="68602">MERRASRQHRGRPPPASRSGTGRHGSGRPMAGSAALGGKLGLRAASSVWLAAGPSTRRPVGGVVGVVGGGPEEASAWTRFWRRHAGCWRPQPAEAEVEDAGAVGVWETRWLDPPPLPRLSVTAALVAAVYIVINFWRKLFGRYLIIIEDLWATSTWDIIKHALPDANSCSRILTTTEFEDLALQSCSYDSEYIFKMKPLGEDDSRNLFFSTVFGSRSSCPEKLSEVSHDIVRKCGGLPLAVVTIASLLSSQLEKQERWNYINKSLGYSLMTNPNLEGMKQLLNFCYNNLPQHLKACILCLSMYQEGNIIWKDDLVNQWIAEGFIFAIEGHVKEEISRVYFDELVGRNIIQPVHINNNGEVLSCVVHHMVLNFITCKSMEENFMVAIDHSQAATRCADKVRRLSMHFGNIEDATPPTNIRLSQVRTLAFWGVLKCMSFITGFQLLKVLTLHFWGDEDSISSFDLTRISELVQLRYLKVTSNVTLKLPTKMQGLQYLETLKVDGNIDGVPSDIIHLPGLLHLSLPAKTNLPSGIVHMTSLRTLGYFDLSCNSAENLLSLAELTNLRDVQLTYSAAHSDDLKNNMQCLGSILEKLSNLKSITLAQPGSSYANTLHVDSATT</sequence>
<dbReference type="InterPro" id="IPR032675">
    <property type="entry name" value="LRR_dom_sf"/>
</dbReference>
<keyword evidence="4" id="KW-0812">Transmembrane</keyword>
<evidence type="ECO:0000256" key="3">
    <source>
        <dbReference type="SAM" id="MobiDB-lite"/>
    </source>
</evidence>
<dbReference type="GO" id="GO:0043531">
    <property type="term" value="F:ADP binding"/>
    <property type="evidence" value="ECO:0007669"/>
    <property type="project" value="InterPro"/>
</dbReference>
<feature type="domain" description="Disease resistance R13L4/SHOC-2-like LRR" evidence="7">
    <location>
        <begin position="423"/>
        <end position="606"/>
    </location>
</feature>
<dbReference type="Pfam" id="PF23598">
    <property type="entry name" value="LRR_14"/>
    <property type="match status" value="1"/>
</dbReference>
<dbReference type="InterPro" id="IPR036388">
    <property type="entry name" value="WH-like_DNA-bd_sf"/>
</dbReference>
<dbReference type="InterPro" id="IPR044974">
    <property type="entry name" value="Disease_R_plants"/>
</dbReference>
<feature type="domain" description="Disease resistance protein winged helix" evidence="6">
    <location>
        <begin position="302"/>
        <end position="373"/>
    </location>
</feature>
<keyword evidence="9" id="KW-1185">Reference proteome</keyword>
<dbReference type="OMA" id="EITAHIW"/>
<gene>
    <name evidence="8" type="ORF">OsI_36960</name>
</gene>
<keyword evidence="4" id="KW-1133">Transmembrane helix</keyword>
<evidence type="ECO:0000313" key="9">
    <source>
        <dbReference type="Proteomes" id="UP000007015"/>
    </source>
</evidence>
<dbReference type="PANTHER" id="PTHR23155">
    <property type="entry name" value="DISEASE RESISTANCE PROTEIN RP"/>
    <property type="match status" value="1"/>
</dbReference>
<feature type="transmembrane region" description="Helical" evidence="4">
    <location>
        <begin position="119"/>
        <end position="136"/>
    </location>
</feature>
<dbReference type="Proteomes" id="UP000007015">
    <property type="component" value="Chromosome 11"/>
</dbReference>
<dbReference type="Pfam" id="PF23559">
    <property type="entry name" value="WHD_DRP"/>
    <property type="match status" value="1"/>
</dbReference>
<feature type="domain" description="NB-ARC" evidence="5">
    <location>
        <begin position="141"/>
        <end position="215"/>
    </location>
</feature>
<evidence type="ECO:0000259" key="6">
    <source>
        <dbReference type="Pfam" id="PF23559"/>
    </source>
</evidence>
<accession>B8BIG7</accession>
<dbReference type="SUPFAM" id="SSF52540">
    <property type="entry name" value="P-loop containing nucleoside triphosphate hydrolases"/>
    <property type="match status" value="1"/>
</dbReference>
<feature type="compositionally biased region" description="Basic residues" evidence="3">
    <location>
        <begin position="1"/>
        <end position="12"/>
    </location>
</feature>
<dbReference type="InterPro" id="IPR002182">
    <property type="entry name" value="NB-ARC"/>
</dbReference>
<dbReference type="AlphaFoldDB" id="B8BIG7"/>
<dbReference type="Gene3D" id="3.80.10.10">
    <property type="entry name" value="Ribonuclease Inhibitor"/>
    <property type="match status" value="1"/>
</dbReference>
<dbReference type="HOGENOM" id="CLU_000837_35_10_1"/>
<dbReference type="EMBL" id="CM000136">
    <property type="protein sequence ID" value="EEC68602.1"/>
    <property type="molecule type" value="Genomic_DNA"/>
</dbReference>
<evidence type="ECO:0000259" key="5">
    <source>
        <dbReference type="Pfam" id="PF00931"/>
    </source>
</evidence>